<organism evidence="1 2">
    <name type="scientific">Micromonospora vulcania</name>
    <dbReference type="NCBI Taxonomy" id="1441873"/>
    <lineage>
        <taxon>Bacteria</taxon>
        <taxon>Bacillati</taxon>
        <taxon>Actinomycetota</taxon>
        <taxon>Actinomycetes</taxon>
        <taxon>Micromonosporales</taxon>
        <taxon>Micromonosporaceae</taxon>
        <taxon>Micromonospora</taxon>
    </lineage>
</organism>
<dbReference type="RefSeq" id="WP_377513878.1">
    <property type="nucleotide sequence ID" value="NZ_JBHSQS010000012.1"/>
</dbReference>
<sequence>MHIVPNWLRRLARRPDALPPVPPGTSQRIQTREQQAARARLIDQARRRAAETRYDGPAR</sequence>
<dbReference type="EMBL" id="JBHSQS010000012">
    <property type="protein sequence ID" value="MFC5925803.1"/>
    <property type="molecule type" value="Genomic_DNA"/>
</dbReference>
<gene>
    <name evidence="1" type="ORF">ACFQGL_20910</name>
</gene>
<accession>A0ABW1HAA5</accession>
<evidence type="ECO:0000313" key="1">
    <source>
        <dbReference type="EMBL" id="MFC5925803.1"/>
    </source>
</evidence>
<dbReference type="Proteomes" id="UP001596226">
    <property type="component" value="Unassembled WGS sequence"/>
</dbReference>
<comment type="caution">
    <text evidence="1">The sequence shown here is derived from an EMBL/GenBank/DDBJ whole genome shotgun (WGS) entry which is preliminary data.</text>
</comment>
<name>A0ABW1HAA5_9ACTN</name>
<evidence type="ECO:0000313" key="2">
    <source>
        <dbReference type="Proteomes" id="UP001596226"/>
    </source>
</evidence>
<reference evidence="2" key="1">
    <citation type="journal article" date="2019" name="Int. J. Syst. Evol. Microbiol.">
        <title>The Global Catalogue of Microorganisms (GCM) 10K type strain sequencing project: providing services to taxonomists for standard genome sequencing and annotation.</title>
        <authorList>
            <consortium name="The Broad Institute Genomics Platform"/>
            <consortium name="The Broad Institute Genome Sequencing Center for Infectious Disease"/>
            <person name="Wu L."/>
            <person name="Ma J."/>
        </authorList>
    </citation>
    <scope>NUCLEOTIDE SEQUENCE [LARGE SCALE GENOMIC DNA]</scope>
    <source>
        <strain evidence="2">CGMCC 4.7144</strain>
    </source>
</reference>
<keyword evidence="2" id="KW-1185">Reference proteome</keyword>
<proteinExistence type="predicted"/>
<protein>
    <submittedName>
        <fullName evidence="1">Uncharacterized protein</fullName>
    </submittedName>
</protein>